<name>A0A8T3D3V6_9TELE</name>
<keyword evidence="4" id="KW-0472">Membrane</keyword>
<keyword evidence="8" id="KW-1185">Reference proteome</keyword>
<dbReference type="Proteomes" id="UP000829720">
    <property type="component" value="Unassembled WGS sequence"/>
</dbReference>
<dbReference type="SMART" id="SM00241">
    <property type="entry name" value="ZP"/>
    <property type="match status" value="1"/>
</dbReference>
<evidence type="ECO:0000313" key="8">
    <source>
        <dbReference type="Proteomes" id="UP000829720"/>
    </source>
</evidence>
<keyword evidence="2" id="KW-1015">Disulfide bond</keyword>
<dbReference type="PANTHER" id="PTHR14002:SF59">
    <property type="entry name" value="CUB AND ZONA PELLUCIDA-LIKE DOMAIN-CONTAINING PROTEIN 1-RELATED"/>
    <property type="match status" value="1"/>
</dbReference>
<evidence type="ECO:0000313" key="7">
    <source>
        <dbReference type="EMBL" id="KAI1889475.1"/>
    </source>
</evidence>
<keyword evidence="4" id="KW-0812">Transmembrane</keyword>
<dbReference type="Pfam" id="PF23344">
    <property type="entry name" value="ZP-N"/>
    <property type="match status" value="1"/>
</dbReference>
<evidence type="ECO:0000256" key="4">
    <source>
        <dbReference type="SAM" id="Phobius"/>
    </source>
</evidence>
<keyword evidence="1 5" id="KW-0732">Signal</keyword>
<sequence length="737" mass="81216">MSQLTLHLLLLALASCALASHYYGGTMTYVSKGQNPDGSFTVDIRYKETFRTGCSTYNRWSCASGNCGTITSLQSGRVDSSSAGFNWCHSDALMTRRLSSDEPFELRMASCCWITNTAGGGLSWRLLTHIDLGTRSDTLAPNRSPVTTVIPHIRLPSNCHRNINLLAHDPDGDQVRCRYGLVYNVECSSCQQHSNFYLDEDTCVLHHYGYTSVGARVFEFVVEDFPTQQISVSYSTGSWASKFPLSPATPSPSSTPYSTAAPGGTPLSRIPLQLIVRIDGAVPSCTEGVYLPRLLSPTPYNGEVFDIAVAQELEIHLKAQATHSLLSDFLISGPLNITEQKTFSGSVAESTLKWTPTENDNGVHFPICFIAESKLGASVYHSEMRCVIVRVGPRAGEANVICSETTMTVEVEKSSIIGLHADHLRLNDPSCTLMSNATHVIGSMSLNSCGTQLEEDDENLIFKNEITTVEDPTAVITRRHEVEIGFSCVYPKTGRVSLEFRAHKVPFIFTERGFGKFTYQFEFYHSSQFSQMVDPSTYPVEVPLKEMIYMEIESSSSIPNTVLFVESCRATPIDDPSYHLYYSIIENGCIIDDTVVVYAENGPDYKFGMEAFKFIGNYDEVFISCSVILCKAGDPSTRCAQGCSNSTAAPAVHHHRRRSVALETASHYISQGPLRLKRSSKESADTVRSDLSSTSLNMNLVFIAGTLLALVAMVCGVVIFKSKHPKVRYQELPNSEF</sequence>
<organism evidence="7 8">
    <name type="scientific">Albula goreensis</name>
    <dbReference type="NCBI Taxonomy" id="1534307"/>
    <lineage>
        <taxon>Eukaryota</taxon>
        <taxon>Metazoa</taxon>
        <taxon>Chordata</taxon>
        <taxon>Craniata</taxon>
        <taxon>Vertebrata</taxon>
        <taxon>Euteleostomi</taxon>
        <taxon>Actinopterygii</taxon>
        <taxon>Neopterygii</taxon>
        <taxon>Teleostei</taxon>
        <taxon>Albuliformes</taxon>
        <taxon>Albulidae</taxon>
        <taxon>Albula</taxon>
    </lineage>
</organism>
<evidence type="ECO:0000256" key="5">
    <source>
        <dbReference type="SAM" id="SignalP"/>
    </source>
</evidence>
<evidence type="ECO:0000256" key="3">
    <source>
        <dbReference type="ARBA" id="ARBA00023180"/>
    </source>
</evidence>
<dbReference type="Gene3D" id="2.60.40.3210">
    <property type="entry name" value="Zona pellucida, ZP-N domain"/>
    <property type="match status" value="1"/>
</dbReference>
<dbReference type="Gene3D" id="2.60.40.4100">
    <property type="entry name" value="Zona pellucida, ZP-C domain"/>
    <property type="match status" value="1"/>
</dbReference>
<dbReference type="PROSITE" id="PS51034">
    <property type="entry name" value="ZP_2"/>
    <property type="match status" value="1"/>
</dbReference>
<evidence type="ECO:0000256" key="2">
    <source>
        <dbReference type="ARBA" id="ARBA00023157"/>
    </source>
</evidence>
<dbReference type="InterPro" id="IPR055356">
    <property type="entry name" value="ZP-N"/>
</dbReference>
<keyword evidence="4" id="KW-1133">Transmembrane helix</keyword>
<dbReference type="InterPro" id="IPR042235">
    <property type="entry name" value="ZP-C_dom"/>
</dbReference>
<comment type="caution">
    <text evidence="7">The sequence shown here is derived from an EMBL/GenBank/DDBJ whole genome shotgun (WGS) entry which is preliminary data.</text>
</comment>
<feature type="chain" id="PRO_5035796852" description="ZP domain-containing protein" evidence="5">
    <location>
        <begin position="20"/>
        <end position="737"/>
    </location>
</feature>
<gene>
    <name evidence="7" type="ORF">AGOR_G00163260</name>
</gene>
<feature type="signal peptide" evidence="5">
    <location>
        <begin position="1"/>
        <end position="19"/>
    </location>
</feature>
<dbReference type="PRINTS" id="PR00023">
    <property type="entry name" value="ZPELLUCIDA"/>
</dbReference>
<dbReference type="InterPro" id="IPR055355">
    <property type="entry name" value="ZP-C"/>
</dbReference>
<reference evidence="7" key="1">
    <citation type="submission" date="2021-01" db="EMBL/GenBank/DDBJ databases">
        <authorList>
            <person name="Zahm M."/>
            <person name="Roques C."/>
            <person name="Cabau C."/>
            <person name="Klopp C."/>
            <person name="Donnadieu C."/>
            <person name="Jouanno E."/>
            <person name="Lampietro C."/>
            <person name="Louis A."/>
            <person name="Herpin A."/>
            <person name="Echchiki A."/>
            <person name="Berthelot C."/>
            <person name="Parey E."/>
            <person name="Roest-Crollius H."/>
            <person name="Braasch I."/>
            <person name="Postlethwait J."/>
            <person name="Bobe J."/>
            <person name="Montfort J."/>
            <person name="Bouchez O."/>
            <person name="Begum T."/>
            <person name="Mejri S."/>
            <person name="Adams A."/>
            <person name="Chen W.-J."/>
            <person name="Guiguen Y."/>
        </authorList>
    </citation>
    <scope>NUCLEOTIDE SEQUENCE</scope>
    <source>
        <tissue evidence="7">Blood</tissue>
    </source>
</reference>
<dbReference type="OrthoDB" id="10063988at2759"/>
<accession>A0A8T3D3V6</accession>
<protein>
    <recommendedName>
        <fullName evidence="6">ZP domain-containing protein</fullName>
    </recommendedName>
</protein>
<dbReference type="InterPro" id="IPR048290">
    <property type="entry name" value="ZP_chr"/>
</dbReference>
<dbReference type="PANTHER" id="PTHR14002">
    <property type="entry name" value="ENDOGLIN/TGF-BETA RECEPTOR TYPE III"/>
    <property type="match status" value="1"/>
</dbReference>
<keyword evidence="3" id="KW-0325">Glycoprotein</keyword>
<feature type="transmembrane region" description="Helical" evidence="4">
    <location>
        <begin position="700"/>
        <end position="720"/>
    </location>
</feature>
<dbReference type="AlphaFoldDB" id="A0A8T3D3V6"/>
<feature type="domain" description="ZP" evidence="6">
    <location>
        <begin position="401"/>
        <end position="646"/>
    </location>
</feature>
<dbReference type="EMBL" id="JAERUA010000015">
    <property type="protein sequence ID" value="KAI1889475.1"/>
    <property type="molecule type" value="Genomic_DNA"/>
</dbReference>
<proteinExistence type="predicted"/>
<dbReference type="InterPro" id="IPR001507">
    <property type="entry name" value="ZP_dom"/>
</dbReference>
<dbReference type="Pfam" id="PF00100">
    <property type="entry name" value="Zona_pellucida"/>
    <property type="match status" value="1"/>
</dbReference>
<evidence type="ECO:0000256" key="1">
    <source>
        <dbReference type="ARBA" id="ARBA00022729"/>
    </source>
</evidence>
<evidence type="ECO:0000259" key="6">
    <source>
        <dbReference type="PROSITE" id="PS51034"/>
    </source>
</evidence>